<dbReference type="GO" id="GO:0015171">
    <property type="term" value="F:amino acid transmembrane transporter activity"/>
    <property type="evidence" value="ECO:0007669"/>
    <property type="project" value="TreeGrafter"/>
</dbReference>
<protein>
    <recommendedName>
        <fullName evidence="6">Amino acid permease/ SLC12A domain-containing protein</fullName>
    </recommendedName>
</protein>
<dbReference type="KEGG" id="kne:92179257"/>
<dbReference type="InterPro" id="IPR004841">
    <property type="entry name" value="AA-permease/SLC12A_dom"/>
</dbReference>
<proteinExistence type="predicted"/>
<keyword evidence="3 5" id="KW-1133">Transmembrane helix</keyword>
<dbReference type="Proteomes" id="UP001388673">
    <property type="component" value="Unassembled WGS sequence"/>
</dbReference>
<feature type="transmembrane region" description="Helical" evidence="5">
    <location>
        <begin position="184"/>
        <end position="208"/>
    </location>
</feature>
<evidence type="ECO:0000256" key="5">
    <source>
        <dbReference type="SAM" id="Phobius"/>
    </source>
</evidence>
<name>A0AAW0Z3V3_9TREE</name>
<feature type="transmembrane region" description="Helical" evidence="5">
    <location>
        <begin position="158"/>
        <end position="178"/>
    </location>
</feature>
<feature type="transmembrane region" description="Helical" evidence="5">
    <location>
        <begin position="52"/>
        <end position="71"/>
    </location>
</feature>
<dbReference type="PIRSF" id="PIRSF006060">
    <property type="entry name" value="AA_transporter"/>
    <property type="match status" value="1"/>
</dbReference>
<gene>
    <name evidence="7" type="ORF">IAR55_001998</name>
</gene>
<accession>A0AAW0Z3V3</accession>
<feature type="domain" description="Amino acid permease/ SLC12A" evidence="6">
    <location>
        <begin position="49"/>
        <end position="493"/>
    </location>
</feature>
<feature type="transmembrane region" description="Helical" evidence="5">
    <location>
        <begin position="315"/>
        <end position="340"/>
    </location>
</feature>
<feature type="transmembrane region" description="Helical" evidence="5">
    <location>
        <begin position="77"/>
        <end position="97"/>
    </location>
</feature>
<feature type="transmembrane region" description="Helical" evidence="5">
    <location>
        <begin position="437"/>
        <end position="455"/>
    </location>
</feature>
<organism evidence="7 8">
    <name type="scientific">Kwoniella newhampshirensis</name>
    <dbReference type="NCBI Taxonomy" id="1651941"/>
    <lineage>
        <taxon>Eukaryota</taxon>
        <taxon>Fungi</taxon>
        <taxon>Dikarya</taxon>
        <taxon>Basidiomycota</taxon>
        <taxon>Agaricomycotina</taxon>
        <taxon>Tremellomycetes</taxon>
        <taxon>Tremellales</taxon>
        <taxon>Cryptococcaceae</taxon>
        <taxon>Kwoniella</taxon>
    </lineage>
</organism>
<feature type="transmembrane region" description="Helical" evidence="5">
    <location>
        <begin position="399"/>
        <end position="416"/>
    </location>
</feature>
<evidence type="ECO:0000256" key="2">
    <source>
        <dbReference type="ARBA" id="ARBA00022692"/>
    </source>
</evidence>
<dbReference type="RefSeq" id="XP_066805038.1">
    <property type="nucleotide sequence ID" value="XM_066945115.1"/>
</dbReference>
<dbReference type="GO" id="GO:0016020">
    <property type="term" value="C:membrane"/>
    <property type="evidence" value="ECO:0007669"/>
    <property type="project" value="UniProtKB-SubCell"/>
</dbReference>
<keyword evidence="2 5" id="KW-0812">Transmembrane</keyword>
<evidence type="ECO:0000259" key="6">
    <source>
        <dbReference type="Pfam" id="PF00324"/>
    </source>
</evidence>
<dbReference type="PANTHER" id="PTHR43341">
    <property type="entry name" value="AMINO ACID PERMEASE"/>
    <property type="match status" value="1"/>
</dbReference>
<reference evidence="7 8" key="1">
    <citation type="journal article" date="2024" name="bioRxiv">
        <title>Comparative genomics of Cryptococcus and Kwoniella reveals pathogenesis evolution and contrasting karyotype dynamics via intercentromeric recombination or chromosome fusion.</title>
        <authorList>
            <person name="Coelho M.A."/>
            <person name="David-Palma M."/>
            <person name="Shea T."/>
            <person name="Bowers K."/>
            <person name="McGinley-Smith S."/>
            <person name="Mohammad A.W."/>
            <person name="Gnirke A."/>
            <person name="Yurkov A.M."/>
            <person name="Nowrousian M."/>
            <person name="Sun S."/>
            <person name="Cuomo C.A."/>
            <person name="Heitman J."/>
        </authorList>
    </citation>
    <scope>NUCLEOTIDE SEQUENCE [LARGE SCALE GENOMIC DNA]</scope>
    <source>
        <strain evidence="7 8">CBS 13917</strain>
    </source>
</reference>
<dbReference type="PANTHER" id="PTHR43341:SF15">
    <property type="entry name" value="GENERAL AMINO ACID PERMEASE AGP2"/>
    <property type="match status" value="1"/>
</dbReference>
<dbReference type="InterPro" id="IPR050524">
    <property type="entry name" value="APC_YAT"/>
</dbReference>
<dbReference type="Pfam" id="PF00324">
    <property type="entry name" value="AA_permease"/>
    <property type="match status" value="1"/>
</dbReference>
<dbReference type="AlphaFoldDB" id="A0AAW0Z3V3"/>
<feature type="transmembrane region" description="Helical" evidence="5">
    <location>
        <begin position="360"/>
        <end position="379"/>
    </location>
</feature>
<evidence type="ECO:0000313" key="7">
    <source>
        <dbReference type="EMBL" id="KAK8864742.1"/>
    </source>
</evidence>
<evidence type="ECO:0000313" key="8">
    <source>
        <dbReference type="Proteomes" id="UP001388673"/>
    </source>
</evidence>
<keyword evidence="8" id="KW-1185">Reference proteome</keyword>
<feature type="transmembrane region" description="Helical" evidence="5">
    <location>
        <begin position="262"/>
        <end position="283"/>
    </location>
</feature>
<sequence length="538" mass="59416">MSIAMKDMSSDASSTKADITVDSISPVNNVNQLVTDTPVANHRGLRMRHLQLIAISGAIGSSVFISIGGPLKEGPLALLIGVSIWATVVWAISNFLVEMSTLLPVDGGFILYASRFLDPALGFALGWNYFITQVALICSELTAFNVLVEYWDPNLNPAVCISAGLVGLLCVQVINVRVYGETEFWISIFKVFMIVGMFIFTFITMVGGNPLHDRYGFRFWRDPGPFASSTATGRAYGIWHALQWGAYGINPRRVLPKAFRSTIYRILAFYVGGAFFVGINAPYNDPHLLSAKSNAARSPYVINMNRLNIPILPSILTAGLLLSLFSSASSMAFAASRTLYSLGLQRQAPRIVTRTNKFGLPYVCVLVTLLLSCISYLAVSSGTSQVLSWLINLTTATQLLTWMVVAGSYIRFRAGMKAQGLGRDFLPAKGTFPQTSAWYTLFWSTLALIFSGYTFFGPGEFDIPDFFFTYGAVFIFIVCYVGWKFKGARHHQQLFGIPAKDMDFQSDLAEIEELTVVAEEKREGQQLSVIQRVTDRIF</sequence>
<comment type="caution">
    <text evidence="7">The sequence shown here is derived from an EMBL/GenBank/DDBJ whole genome shotgun (WGS) entry which is preliminary data.</text>
</comment>
<evidence type="ECO:0000256" key="3">
    <source>
        <dbReference type="ARBA" id="ARBA00022989"/>
    </source>
</evidence>
<feature type="transmembrane region" description="Helical" evidence="5">
    <location>
        <begin position="467"/>
        <end position="483"/>
    </location>
</feature>
<keyword evidence="4 5" id="KW-0472">Membrane</keyword>
<dbReference type="GeneID" id="92179257"/>
<dbReference type="EMBL" id="JBCAWK010000003">
    <property type="protein sequence ID" value="KAK8864742.1"/>
    <property type="molecule type" value="Genomic_DNA"/>
</dbReference>
<evidence type="ECO:0000256" key="1">
    <source>
        <dbReference type="ARBA" id="ARBA00004141"/>
    </source>
</evidence>
<evidence type="ECO:0000256" key="4">
    <source>
        <dbReference type="ARBA" id="ARBA00023136"/>
    </source>
</evidence>
<comment type="subcellular location">
    <subcellularLocation>
        <location evidence="1">Membrane</location>
        <topology evidence="1">Multi-pass membrane protein</topology>
    </subcellularLocation>
</comment>
<feature type="transmembrane region" description="Helical" evidence="5">
    <location>
        <begin position="109"/>
        <end position="127"/>
    </location>
</feature>
<dbReference type="Gene3D" id="1.20.1740.10">
    <property type="entry name" value="Amino acid/polyamine transporter I"/>
    <property type="match status" value="1"/>
</dbReference>